<accession>X0VV51</accession>
<sequence length="46" mass="5017">MLKLDLHIHSQYSEDATGSPKELIKILQKKGLQGMAIADHNTVEGG</sequence>
<gene>
    <name evidence="2" type="ORF">S01H1_49439</name>
</gene>
<dbReference type="EMBL" id="BARS01031808">
    <property type="protein sequence ID" value="GAG22294.1"/>
    <property type="molecule type" value="Genomic_DNA"/>
</dbReference>
<evidence type="ECO:0000313" key="2">
    <source>
        <dbReference type="EMBL" id="GAG22294.1"/>
    </source>
</evidence>
<feature type="non-terminal residue" evidence="2">
    <location>
        <position position="46"/>
    </location>
</feature>
<name>X0VV51_9ZZZZ</name>
<dbReference type="Gene3D" id="3.20.20.140">
    <property type="entry name" value="Metal-dependent hydrolases"/>
    <property type="match status" value="1"/>
</dbReference>
<dbReference type="PANTHER" id="PTHR42924:SF3">
    <property type="entry name" value="POLYMERASE_HISTIDINOL PHOSPHATASE N-TERMINAL DOMAIN-CONTAINING PROTEIN"/>
    <property type="match status" value="1"/>
</dbReference>
<dbReference type="InterPro" id="IPR004013">
    <property type="entry name" value="PHP_dom"/>
</dbReference>
<organism evidence="2">
    <name type="scientific">marine sediment metagenome</name>
    <dbReference type="NCBI Taxonomy" id="412755"/>
    <lineage>
        <taxon>unclassified sequences</taxon>
        <taxon>metagenomes</taxon>
        <taxon>ecological metagenomes</taxon>
    </lineage>
</organism>
<reference evidence="2" key="1">
    <citation type="journal article" date="2014" name="Front. Microbiol.">
        <title>High frequency of phylogenetically diverse reductive dehalogenase-homologous genes in deep subseafloor sedimentary metagenomes.</title>
        <authorList>
            <person name="Kawai M."/>
            <person name="Futagami T."/>
            <person name="Toyoda A."/>
            <person name="Takaki Y."/>
            <person name="Nishi S."/>
            <person name="Hori S."/>
            <person name="Arai W."/>
            <person name="Tsubouchi T."/>
            <person name="Morono Y."/>
            <person name="Uchiyama I."/>
            <person name="Ito T."/>
            <person name="Fujiyama A."/>
            <person name="Inagaki F."/>
            <person name="Takami H."/>
        </authorList>
    </citation>
    <scope>NUCLEOTIDE SEQUENCE</scope>
    <source>
        <strain evidence="2">Expedition CK06-06</strain>
    </source>
</reference>
<dbReference type="PANTHER" id="PTHR42924">
    <property type="entry name" value="EXONUCLEASE"/>
    <property type="match status" value="1"/>
</dbReference>
<dbReference type="SUPFAM" id="SSF89550">
    <property type="entry name" value="PHP domain-like"/>
    <property type="match status" value="1"/>
</dbReference>
<dbReference type="GO" id="GO:0004534">
    <property type="term" value="F:5'-3' RNA exonuclease activity"/>
    <property type="evidence" value="ECO:0007669"/>
    <property type="project" value="TreeGrafter"/>
</dbReference>
<dbReference type="GO" id="GO:0035312">
    <property type="term" value="F:5'-3' DNA exonuclease activity"/>
    <property type="evidence" value="ECO:0007669"/>
    <property type="project" value="TreeGrafter"/>
</dbReference>
<dbReference type="Pfam" id="PF02811">
    <property type="entry name" value="PHP"/>
    <property type="match status" value="1"/>
</dbReference>
<evidence type="ECO:0000259" key="1">
    <source>
        <dbReference type="Pfam" id="PF02811"/>
    </source>
</evidence>
<dbReference type="InterPro" id="IPR016195">
    <property type="entry name" value="Pol/histidinol_Pase-like"/>
</dbReference>
<protein>
    <recommendedName>
        <fullName evidence="1">PHP domain-containing protein</fullName>
    </recommendedName>
</protein>
<dbReference type="AlphaFoldDB" id="X0VV51"/>
<dbReference type="CDD" id="cd07432">
    <property type="entry name" value="PHP_HisPPase"/>
    <property type="match status" value="1"/>
</dbReference>
<feature type="domain" description="PHP" evidence="1">
    <location>
        <begin position="5"/>
        <end position="43"/>
    </location>
</feature>
<dbReference type="InterPro" id="IPR052018">
    <property type="entry name" value="PHP_domain"/>
</dbReference>
<comment type="caution">
    <text evidence="2">The sequence shown here is derived from an EMBL/GenBank/DDBJ whole genome shotgun (WGS) entry which is preliminary data.</text>
</comment>
<proteinExistence type="predicted"/>